<evidence type="ECO:0008006" key="5">
    <source>
        <dbReference type="Google" id="ProtNLM"/>
    </source>
</evidence>
<evidence type="ECO:0000256" key="3">
    <source>
        <dbReference type="SAM" id="MobiDB-lite"/>
    </source>
</evidence>
<dbReference type="EMBL" id="BK015888">
    <property type="protein sequence ID" value="DAD71788.1"/>
    <property type="molecule type" value="Genomic_DNA"/>
</dbReference>
<dbReference type="InterPro" id="IPR012340">
    <property type="entry name" value="NA-bd_OB-fold"/>
</dbReference>
<accession>A0A8S5LP36</accession>
<evidence type="ECO:0000256" key="1">
    <source>
        <dbReference type="ARBA" id="ARBA00023125"/>
    </source>
</evidence>
<dbReference type="InterPro" id="IPR000424">
    <property type="entry name" value="Primosome_PriB/ssb"/>
</dbReference>
<dbReference type="GO" id="GO:0003697">
    <property type="term" value="F:single-stranded DNA binding"/>
    <property type="evidence" value="ECO:0007669"/>
    <property type="project" value="InterPro"/>
</dbReference>
<sequence>MLISIKTREEDGSRYMMCAGTVTREVKTGATAKGTPKAEFGMKYAKGEFMNVSAVGDDDVTRMASCLEKGDAVLVCGVWKTRRYTTRDGEQKEWSELHAEFVAPQTVMAAVLGLLAAESEKPRSPEPAKPMEHSGSQAGRLDSQEDAVLPWEQPEEDEPYDYVPQI</sequence>
<feature type="compositionally biased region" description="Basic and acidic residues" evidence="3">
    <location>
        <begin position="118"/>
        <end position="132"/>
    </location>
</feature>
<feature type="region of interest" description="Disordered" evidence="3">
    <location>
        <begin position="118"/>
        <end position="166"/>
    </location>
</feature>
<dbReference type="SUPFAM" id="SSF50249">
    <property type="entry name" value="Nucleic acid-binding proteins"/>
    <property type="match status" value="1"/>
</dbReference>
<protein>
    <recommendedName>
        <fullName evidence="5">Single-stranded DNA-binding protein</fullName>
    </recommendedName>
</protein>
<keyword evidence="1 2" id="KW-0238">DNA-binding</keyword>
<dbReference type="Gene3D" id="2.40.50.140">
    <property type="entry name" value="Nucleic acid-binding proteins"/>
    <property type="match status" value="1"/>
</dbReference>
<proteinExistence type="predicted"/>
<evidence type="ECO:0000313" key="4">
    <source>
        <dbReference type="EMBL" id="DAD71788.1"/>
    </source>
</evidence>
<evidence type="ECO:0000256" key="2">
    <source>
        <dbReference type="PROSITE-ProRule" id="PRU00252"/>
    </source>
</evidence>
<reference evidence="4" key="1">
    <citation type="journal article" date="2021" name="Proc. Natl. Acad. Sci. U.S.A.">
        <title>A Catalog of Tens of Thousands of Viruses from Human Metagenomes Reveals Hidden Associations with Chronic Diseases.</title>
        <authorList>
            <person name="Tisza M.J."/>
            <person name="Buck C.B."/>
        </authorList>
    </citation>
    <scope>NUCLEOTIDE SEQUENCE</scope>
    <source>
        <strain evidence="4">CtoiW10</strain>
    </source>
</reference>
<organism evidence="4">
    <name type="scientific">Siphoviridae sp. ctoiW10</name>
    <dbReference type="NCBI Taxonomy" id="2827592"/>
    <lineage>
        <taxon>Viruses</taxon>
        <taxon>Duplodnaviria</taxon>
        <taxon>Heunggongvirae</taxon>
        <taxon>Uroviricota</taxon>
        <taxon>Caudoviricetes</taxon>
    </lineage>
</organism>
<dbReference type="PROSITE" id="PS50935">
    <property type="entry name" value="SSB"/>
    <property type="match status" value="1"/>
</dbReference>
<name>A0A8S5LP36_9CAUD</name>